<organism evidence="2 3">
    <name type="scientific">Corynespora cassiicola Philippines</name>
    <dbReference type="NCBI Taxonomy" id="1448308"/>
    <lineage>
        <taxon>Eukaryota</taxon>
        <taxon>Fungi</taxon>
        <taxon>Dikarya</taxon>
        <taxon>Ascomycota</taxon>
        <taxon>Pezizomycotina</taxon>
        <taxon>Dothideomycetes</taxon>
        <taxon>Pleosporomycetidae</taxon>
        <taxon>Pleosporales</taxon>
        <taxon>Corynesporascaceae</taxon>
        <taxon>Corynespora</taxon>
    </lineage>
</organism>
<dbReference type="STRING" id="1448308.A0A2T2N338"/>
<dbReference type="EMBL" id="KZ678154">
    <property type="protein sequence ID" value="PSN59666.1"/>
    <property type="molecule type" value="Genomic_DNA"/>
</dbReference>
<dbReference type="AlphaFoldDB" id="A0A2T2N338"/>
<evidence type="ECO:0000313" key="3">
    <source>
        <dbReference type="Proteomes" id="UP000240883"/>
    </source>
</evidence>
<gene>
    <name evidence="2" type="ORF">BS50DRAFT_626601</name>
</gene>
<proteinExistence type="predicted"/>
<evidence type="ECO:0000256" key="1">
    <source>
        <dbReference type="SAM" id="MobiDB-lite"/>
    </source>
</evidence>
<dbReference type="Proteomes" id="UP000240883">
    <property type="component" value="Unassembled WGS sequence"/>
</dbReference>
<feature type="compositionally biased region" description="Basic and acidic residues" evidence="1">
    <location>
        <begin position="93"/>
        <end position="104"/>
    </location>
</feature>
<reference evidence="2 3" key="1">
    <citation type="journal article" date="2018" name="Front. Microbiol.">
        <title>Genome-Wide Analysis of Corynespora cassiicola Leaf Fall Disease Putative Effectors.</title>
        <authorList>
            <person name="Lopez D."/>
            <person name="Ribeiro S."/>
            <person name="Label P."/>
            <person name="Fumanal B."/>
            <person name="Venisse J.S."/>
            <person name="Kohler A."/>
            <person name="de Oliveira R.R."/>
            <person name="Labutti K."/>
            <person name="Lipzen A."/>
            <person name="Lail K."/>
            <person name="Bauer D."/>
            <person name="Ohm R.A."/>
            <person name="Barry K.W."/>
            <person name="Spatafora J."/>
            <person name="Grigoriev I.V."/>
            <person name="Martin F.M."/>
            <person name="Pujade-Renaud V."/>
        </authorList>
    </citation>
    <scope>NUCLEOTIDE SEQUENCE [LARGE SCALE GENOMIC DNA]</scope>
    <source>
        <strain evidence="2 3">Philippines</strain>
    </source>
</reference>
<protein>
    <submittedName>
        <fullName evidence="2">Uncharacterized protein</fullName>
    </submittedName>
</protein>
<keyword evidence="3" id="KW-1185">Reference proteome</keyword>
<name>A0A2T2N338_CORCC</name>
<feature type="compositionally biased region" description="Basic and acidic residues" evidence="1">
    <location>
        <begin position="113"/>
        <end position="123"/>
    </location>
</feature>
<feature type="region of interest" description="Disordered" evidence="1">
    <location>
        <begin position="92"/>
        <end position="123"/>
    </location>
</feature>
<evidence type="ECO:0000313" key="2">
    <source>
        <dbReference type="EMBL" id="PSN59666.1"/>
    </source>
</evidence>
<sequence length="149" mass="16647">MANSNPSDENQCCGTFERNDPKQQELSRILAGFKQDILGVISLGKNDGVLRSLTADRTVLSAEGLSPELIKAFLNRVPDPEWCKGFENVDGTKTPKEKWFHPDEGELPAPLPSEKRKIEEHDKSKLREIVAERSNLVDTDGALDSERED</sequence>
<dbReference type="OrthoDB" id="3660917at2759"/>
<accession>A0A2T2N338</accession>